<feature type="transmembrane region" description="Helical" evidence="1">
    <location>
        <begin position="120"/>
        <end position="137"/>
    </location>
</feature>
<feature type="transmembrane region" description="Helical" evidence="1">
    <location>
        <begin position="6"/>
        <end position="22"/>
    </location>
</feature>
<accession>A0ABM9N8T7</accession>
<keyword evidence="1" id="KW-1133">Transmembrane helix</keyword>
<keyword evidence="1" id="KW-0812">Transmembrane</keyword>
<sequence>MFRNTILKLMLIFIVICYNFLAKSYWPFIFILLMPILFAYKFIDICYLFFFALINDISLGNPLGLSTLFLSSMIYVCSYNNIKKLFLSCKKYILLNLFYYILWFLCMKLCRYQFYTSYYFIKLFISSIVLLLINSFIQYSKLYKLFVFSNR</sequence>
<reference evidence="2 3" key="1">
    <citation type="submission" date="2024-01" db="EMBL/GenBank/DDBJ databases">
        <authorList>
            <person name="Kunselman E."/>
        </authorList>
    </citation>
    <scope>NUCLEOTIDE SEQUENCE [LARGE SCALE GENOMIC DNA]</scope>
    <source>
        <strain evidence="2">2 abalone samples</strain>
    </source>
</reference>
<evidence type="ECO:0000256" key="1">
    <source>
        <dbReference type="SAM" id="Phobius"/>
    </source>
</evidence>
<comment type="caution">
    <text evidence="2">The sequence shown here is derived from an EMBL/GenBank/DDBJ whole genome shotgun (WGS) entry which is preliminary data.</text>
</comment>
<feature type="transmembrane region" description="Helical" evidence="1">
    <location>
        <begin position="94"/>
        <end position="114"/>
    </location>
</feature>
<feature type="transmembrane region" description="Helical" evidence="1">
    <location>
        <begin position="29"/>
        <end position="51"/>
    </location>
</feature>
<evidence type="ECO:0008006" key="4">
    <source>
        <dbReference type="Google" id="ProtNLM"/>
    </source>
</evidence>
<keyword evidence="1" id="KW-0472">Membrane</keyword>
<evidence type="ECO:0000313" key="3">
    <source>
        <dbReference type="Proteomes" id="UP001314181"/>
    </source>
</evidence>
<gene>
    <name evidence="2" type="ORF">CAXC1_350005</name>
</gene>
<dbReference type="EMBL" id="CAWVOK010000028">
    <property type="protein sequence ID" value="CAK8163378.1"/>
    <property type="molecule type" value="Genomic_DNA"/>
</dbReference>
<name>A0ABM9N8T7_9RICK</name>
<feature type="transmembrane region" description="Helical" evidence="1">
    <location>
        <begin position="63"/>
        <end position="82"/>
    </location>
</feature>
<proteinExistence type="predicted"/>
<protein>
    <recommendedName>
        <fullName evidence="4">Rod shape-determining protein MreD</fullName>
    </recommendedName>
</protein>
<keyword evidence="3" id="KW-1185">Reference proteome</keyword>
<evidence type="ECO:0000313" key="2">
    <source>
        <dbReference type="EMBL" id="CAK8163378.1"/>
    </source>
</evidence>
<organism evidence="2 3">
    <name type="scientific">Candidatus Xenohaliotis californiensis</name>
    <dbReference type="NCBI Taxonomy" id="84677"/>
    <lineage>
        <taxon>Bacteria</taxon>
        <taxon>Pseudomonadati</taxon>
        <taxon>Pseudomonadota</taxon>
        <taxon>Alphaproteobacteria</taxon>
        <taxon>Rickettsiales</taxon>
        <taxon>Anaplasmataceae</taxon>
        <taxon>Candidatus Xenohaliotis</taxon>
    </lineage>
</organism>
<dbReference type="Proteomes" id="UP001314181">
    <property type="component" value="Unassembled WGS sequence"/>
</dbReference>